<evidence type="ECO:0000256" key="1">
    <source>
        <dbReference type="SAM" id="MobiDB-lite"/>
    </source>
</evidence>
<evidence type="ECO:0000313" key="2">
    <source>
        <dbReference type="EMBL" id="POZ53190.1"/>
    </source>
</evidence>
<name>A0A2S5CQT9_9GAMM</name>
<organism evidence="2 3">
    <name type="scientific">Methylovulum psychrotolerans</name>
    <dbReference type="NCBI Taxonomy" id="1704499"/>
    <lineage>
        <taxon>Bacteria</taxon>
        <taxon>Pseudomonadati</taxon>
        <taxon>Pseudomonadota</taxon>
        <taxon>Gammaproteobacteria</taxon>
        <taxon>Methylococcales</taxon>
        <taxon>Methylococcaceae</taxon>
        <taxon>Methylovulum</taxon>
    </lineage>
</organism>
<accession>A0A2S5CQT9</accession>
<dbReference type="EMBL" id="PGFZ01000001">
    <property type="protein sequence ID" value="POZ53190.1"/>
    <property type="molecule type" value="Genomic_DNA"/>
</dbReference>
<sequence length="57" mass="6429">MEPKKTRAKGAGRKPLQPEDRAKSMSIRLTAAQHKKFLELGGIVWLRQQIDKAENGD</sequence>
<proteinExistence type="predicted"/>
<reference evidence="2 3" key="1">
    <citation type="submission" date="2017-11" db="EMBL/GenBank/DDBJ databases">
        <title>Draft Genome Sequence of Methylobacter psychrotolerans Sph1T, an Obligate Methanotroph from Low-Temperature Environments.</title>
        <authorList>
            <person name="Oshkin I.Y."/>
            <person name="Miroshnikov K."/>
            <person name="Belova S.E."/>
            <person name="Korzhenkov A."/>
            <person name="Toshchakov S.V."/>
            <person name="Dedysh S.N."/>
        </authorList>
    </citation>
    <scope>NUCLEOTIDE SEQUENCE [LARGE SCALE GENOMIC DNA]</scope>
    <source>
        <strain evidence="2 3">Sph1</strain>
    </source>
</reference>
<evidence type="ECO:0008006" key="4">
    <source>
        <dbReference type="Google" id="ProtNLM"/>
    </source>
</evidence>
<comment type="caution">
    <text evidence="2">The sequence shown here is derived from an EMBL/GenBank/DDBJ whole genome shotgun (WGS) entry which is preliminary data.</text>
</comment>
<gene>
    <name evidence="2" type="ORF">AADEFJLK_00206</name>
</gene>
<feature type="region of interest" description="Disordered" evidence="1">
    <location>
        <begin position="1"/>
        <end position="25"/>
    </location>
</feature>
<dbReference type="RefSeq" id="WP_170064998.1">
    <property type="nucleotide sequence ID" value="NZ_PGFZ01000001.1"/>
</dbReference>
<dbReference type="Proteomes" id="UP000237423">
    <property type="component" value="Unassembled WGS sequence"/>
</dbReference>
<evidence type="ECO:0000313" key="3">
    <source>
        <dbReference type="Proteomes" id="UP000237423"/>
    </source>
</evidence>
<protein>
    <recommendedName>
        <fullName evidence="4">Plasmid mobilization relaxosome protein MobC</fullName>
    </recommendedName>
</protein>
<feature type="compositionally biased region" description="Basic residues" evidence="1">
    <location>
        <begin position="1"/>
        <end position="12"/>
    </location>
</feature>
<dbReference type="AlphaFoldDB" id="A0A2S5CQT9"/>